<comment type="caution">
    <text evidence="2">The sequence shown here is derived from an EMBL/GenBank/DDBJ whole genome shotgun (WGS) entry which is preliminary data.</text>
</comment>
<evidence type="ECO:0000313" key="3">
    <source>
        <dbReference type="Proteomes" id="UP000236321"/>
    </source>
</evidence>
<sequence>MNNLFIRLYLDEDVNVLIAELLRARGFDAITARDAGQLNATDKAQLAHAVSQGRTLVTHNRTDFEELVRDYFDANRTHYGVIFAVRRPPREIATRLLVILDRVTADEMRNQVRYI</sequence>
<dbReference type="EMBL" id="BEYQ01000013">
    <property type="protein sequence ID" value="GBD54592.1"/>
    <property type="molecule type" value="Genomic_DNA"/>
</dbReference>
<dbReference type="Proteomes" id="UP000236321">
    <property type="component" value="Unassembled WGS sequence"/>
</dbReference>
<dbReference type="InterPro" id="IPR041049">
    <property type="entry name" value="DUF5615"/>
</dbReference>
<dbReference type="RefSeq" id="WP_012264318.1">
    <property type="nucleotide sequence ID" value="NZ_BEIU01000014.1"/>
</dbReference>
<name>A0A2H6BWP7_MICAE</name>
<feature type="domain" description="DUF5615" evidence="1">
    <location>
        <begin position="7"/>
        <end position="111"/>
    </location>
</feature>
<proteinExistence type="predicted"/>
<organism evidence="2 3">
    <name type="scientific">Microcystis aeruginosa NIES-298</name>
    <dbReference type="NCBI Taxonomy" id="449468"/>
    <lineage>
        <taxon>Bacteria</taxon>
        <taxon>Bacillati</taxon>
        <taxon>Cyanobacteriota</taxon>
        <taxon>Cyanophyceae</taxon>
        <taxon>Oscillatoriophycideae</taxon>
        <taxon>Chroococcales</taxon>
        <taxon>Microcystaceae</taxon>
        <taxon>Microcystis</taxon>
    </lineage>
</organism>
<dbReference type="AlphaFoldDB" id="A0A2H6BWP7"/>
<gene>
    <name evidence="2" type="ORF">BGM30_36850</name>
</gene>
<dbReference type="Pfam" id="PF18480">
    <property type="entry name" value="DUF5615"/>
    <property type="match status" value="1"/>
</dbReference>
<dbReference type="GeneID" id="66705250"/>
<reference evidence="3" key="1">
    <citation type="submission" date="2017-12" db="EMBL/GenBank/DDBJ databases">
        <title>Improved Draft Genome Sequence of Microcystis aeruginosa NIES-298, a Microcystin-Producing Cyanobacterium from Lake Kasumigaura, Japan.</title>
        <authorList>
            <person name="Yamaguchi H."/>
            <person name="Suzuki S."/>
            <person name="Kawachi M."/>
        </authorList>
    </citation>
    <scope>NUCLEOTIDE SEQUENCE [LARGE SCALE GENOMIC DNA]</scope>
    <source>
        <strain evidence="3">NIES-298</strain>
    </source>
</reference>
<protein>
    <recommendedName>
        <fullName evidence="1">DUF5615 domain-containing protein</fullName>
    </recommendedName>
</protein>
<evidence type="ECO:0000313" key="2">
    <source>
        <dbReference type="EMBL" id="GBD54592.1"/>
    </source>
</evidence>
<evidence type="ECO:0000259" key="1">
    <source>
        <dbReference type="Pfam" id="PF18480"/>
    </source>
</evidence>
<accession>A0A2H6BWP7</accession>